<keyword evidence="2" id="KW-1185">Reference proteome</keyword>
<accession>A0A1Q3C5X9</accession>
<gene>
    <name evidence="1" type="ORF">CFOL_v3_19145</name>
</gene>
<evidence type="ECO:0000313" key="1">
    <source>
        <dbReference type="EMBL" id="GAV75667.1"/>
    </source>
</evidence>
<dbReference type="AlphaFoldDB" id="A0A1Q3C5X9"/>
<name>A0A1Q3C5X9_CEPFO</name>
<dbReference type="STRING" id="3775.A0A1Q3C5X9"/>
<sequence length="167" mass="18109">MNHCNLQRNAFAACEEMRGLVSIFDQKEPVVCPKPQRFGIANNPIRPLRCYMSHQAELCDSIAGAELIDMILKKEASQVASSPPYFIGSPPSRAANPLVLDARFGDEKFTPTSVFPISSPSGLSSPSSVRKGGCVRVKFGQKPAAVRVEGFDCLNRDRQNSSIPAVA</sequence>
<dbReference type="PANTHER" id="PTHR33384">
    <property type="entry name" value="EXPRESSED PROTEIN"/>
    <property type="match status" value="1"/>
</dbReference>
<dbReference type="InParanoid" id="A0A1Q3C5X9"/>
<dbReference type="PANTHER" id="PTHR33384:SF52">
    <property type="entry name" value="DUF3741 DOMAIN-CONTAINING PROTEIN"/>
    <property type="match status" value="1"/>
</dbReference>
<reference evidence="2" key="1">
    <citation type="submission" date="2016-04" db="EMBL/GenBank/DDBJ databases">
        <title>Cephalotus genome sequencing.</title>
        <authorList>
            <person name="Fukushima K."/>
            <person name="Hasebe M."/>
            <person name="Fang X."/>
        </authorList>
    </citation>
    <scope>NUCLEOTIDE SEQUENCE [LARGE SCALE GENOMIC DNA]</scope>
    <source>
        <strain evidence="2">cv. St1</strain>
    </source>
</reference>
<dbReference type="FunCoup" id="A0A1Q3C5X9">
    <property type="interactions" value="527"/>
</dbReference>
<protein>
    <submittedName>
        <fullName evidence="1">Uncharacterized protein</fullName>
    </submittedName>
</protein>
<dbReference type="OrthoDB" id="900224at2759"/>
<dbReference type="EMBL" id="BDDD01001400">
    <property type="protein sequence ID" value="GAV75667.1"/>
    <property type="molecule type" value="Genomic_DNA"/>
</dbReference>
<evidence type="ECO:0000313" key="2">
    <source>
        <dbReference type="Proteomes" id="UP000187406"/>
    </source>
</evidence>
<dbReference type="Proteomes" id="UP000187406">
    <property type="component" value="Unassembled WGS sequence"/>
</dbReference>
<proteinExistence type="predicted"/>
<organism evidence="1 2">
    <name type="scientific">Cephalotus follicularis</name>
    <name type="common">Albany pitcher plant</name>
    <dbReference type="NCBI Taxonomy" id="3775"/>
    <lineage>
        <taxon>Eukaryota</taxon>
        <taxon>Viridiplantae</taxon>
        <taxon>Streptophyta</taxon>
        <taxon>Embryophyta</taxon>
        <taxon>Tracheophyta</taxon>
        <taxon>Spermatophyta</taxon>
        <taxon>Magnoliopsida</taxon>
        <taxon>eudicotyledons</taxon>
        <taxon>Gunneridae</taxon>
        <taxon>Pentapetalae</taxon>
        <taxon>rosids</taxon>
        <taxon>fabids</taxon>
        <taxon>Oxalidales</taxon>
        <taxon>Cephalotaceae</taxon>
        <taxon>Cephalotus</taxon>
    </lineage>
</organism>
<comment type="caution">
    <text evidence="1">The sequence shown here is derived from an EMBL/GenBank/DDBJ whole genome shotgun (WGS) entry which is preliminary data.</text>
</comment>